<evidence type="ECO:0000256" key="1">
    <source>
        <dbReference type="ARBA" id="ARBA00022571"/>
    </source>
</evidence>
<evidence type="ECO:0000256" key="2">
    <source>
        <dbReference type="ARBA" id="ARBA00022605"/>
    </source>
</evidence>
<feature type="active site" evidence="5 6">
    <location>
        <position position="154"/>
    </location>
</feature>
<keyword evidence="2 5" id="KW-0028">Amino-acid biosynthesis</keyword>
<dbReference type="Pfam" id="PF22698">
    <property type="entry name" value="Semialdhyde_dhC_1"/>
    <property type="match status" value="1"/>
</dbReference>
<dbReference type="EC" id="1.2.1.38" evidence="5"/>
<comment type="catalytic activity">
    <reaction evidence="5">
        <text>N-acetyl-L-glutamate 5-semialdehyde + phosphate + NADP(+) = N-acetyl-L-glutamyl 5-phosphate + NADPH + H(+)</text>
        <dbReference type="Rhea" id="RHEA:21588"/>
        <dbReference type="ChEBI" id="CHEBI:15378"/>
        <dbReference type="ChEBI" id="CHEBI:29123"/>
        <dbReference type="ChEBI" id="CHEBI:43474"/>
        <dbReference type="ChEBI" id="CHEBI:57783"/>
        <dbReference type="ChEBI" id="CHEBI:57936"/>
        <dbReference type="ChEBI" id="CHEBI:58349"/>
        <dbReference type="EC" id="1.2.1.38"/>
    </reaction>
</comment>
<dbReference type="PANTHER" id="PTHR32338:SF10">
    <property type="entry name" value="N-ACETYL-GAMMA-GLUTAMYL-PHOSPHATE REDUCTASE, CHLOROPLASTIC-RELATED"/>
    <property type="match status" value="1"/>
</dbReference>
<dbReference type="NCBIfam" id="TIGR01850">
    <property type="entry name" value="argC"/>
    <property type="match status" value="1"/>
</dbReference>
<evidence type="ECO:0000256" key="5">
    <source>
        <dbReference type="HAMAP-Rule" id="MF_00150"/>
    </source>
</evidence>
<dbReference type="Gene3D" id="3.30.360.10">
    <property type="entry name" value="Dihydrodipicolinate Reductase, domain 2"/>
    <property type="match status" value="1"/>
</dbReference>
<evidence type="ECO:0000256" key="4">
    <source>
        <dbReference type="ARBA" id="ARBA00023002"/>
    </source>
</evidence>
<comment type="similarity">
    <text evidence="5">Belongs to the NAGSA dehydrogenase family. Type 1 subfamily.</text>
</comment>
<feature type="domain" description="Semialdehyde dehydrogenase NAD-binding" evidence="7">
    <location>
        <begin position="7"/>
        <end position="146"/>
    </location>
</feature>
<dbReference type="EMBL" id="JASKHM010000003">
    <property type="protein sequence ID" value="MEQ4481993.1"/>
    <property type="molecule type" value="Genomic_DNA"/>
</dbReference>
<keyword evidence="9" id="KW-1185">Reference proteome</keyword>
<evidence type="ECO:0000256" key="3">
    <source>
        <dbReference type="ARBA" id="ARBA00022857"/>
    </source>
</evidence>
<dbReference type="PANTHER" id="PTHR32338">
    <property type="entry name" value="N-ACETYL-GAMMA-GLUTAMYL-PHOSPHATE REDUCTASE, CHLOROPLASTIC-RELATED-RELATED"/>
    <property type="match status" value="1"/>
</dbReference>
<dbReference type="GO" id="GO:0003942">
    <property type="term" value="F:N-acetyl-gamma-glutamyl-phosphate reductase activity"/>
    <property type="evidence" value="ECO:0007669"/>
    <property type="project" value="UniProtKB-EC"/>
</dbReference>
<reference evidence="8 9" key="1">
    <citation type="journal article" date="2023" name="Genome Announc.">
        <title>Pan-Genome Analyses of the Genus Cohnella and Proposal of the Novel Species Cohnella silvisoli sp. nov., Isolated from Forest Soil.</title>
        <authorList>
            <person name="Wang C."/>
            <person name="Mao L."/>
            <person name="Bao G."/>
            <person name="Zhu H."/>
        </authorList>
    </citation>
    <scope>NUCLEOTIDE SEQUENCE [LARGE SCALE GENOMIC DNA]</scope>
    <source>
        <strain evidence="8 9">NL03-T5-1</strain>
    </source>
</reference>
<dbReference type="HAMAP" id="MF_00150">
    <property type="entry name" value="ArgC_type1"/>
    <property type="match status" value="1"/>
</dbReference>
<evidence type="ECO:0000313" key="9">
    <source>
        <dbReference type="Proteomes" id="UP001493487"/>
    </source>
</evidence>
<dbReference type="CDD" id="cd23934">
    <property type="entry name" value="AGPR_1_C"/>
    <property type="match status" value="1"/>
</dbReference>
<accession>A0ABV1KPJ2</accession>
<gene>
    <name evidence="5 8" type="primary">argC</name>
    <name evidence="8" type="ORF">QJS35_06260</name>
</gene>
<dbReference type="InterPro" id="IPR000706">
    <property type="entry name" value="AGPR_type-1"/>
</dbReference>
<name>A0ABV1KPJ2_9BACL</name>
<dbReference type="InterPro" id="IPR023013">
    <property type="entry name" value="AGPR_AS"/>
</dbReference>
<proteinExistence type="inferred from homology"/>
<dbReference type="InterPro" id="IPR058924">
    <property type="entry name" value="AGPR_dimerisation_dom"/>
</dbReference>
<dbReference type="Proteomes" id="UP001493487">
    <property type="component" value="Unassembled WGS sequence"/>
</dbReference>
<evidence type="ECO:0000256" key="6">
    <source>
        <dbReference type="PROSITE-ProRule" id="PRU10010"/>
    </source>
</evidence>
<sequence>MTTTQIRAAIVGSTGYGGVELIRLLQSHPNVTVTSVISSSNAGTPIAEGYPHLTEIRTDLLDGIDVENIRSKADVVFLATPHGISMKLAPEFLEAGLKVIDLSGDFRLKSGDVYREWYKHEPAEQTLVDRAIYGLAEVYGSQVAGADFISNPGCFTTSALLGLYPAVKAGWINPDSIIIDAKSGVSGAGRGLNLSSHYSEINENFKAYKINKHQHTPEIEQVLSEAAGRPVITTFTTHLVPMTRGIMSTMYATLTDKRTSADFVELYRQFYEGRKFVRVRQVGNWPATKEVWGTNYCDIGFSVDERTGRITFISVIDNLVKGAAGQAIQNLNLLMNWDETLGLQFTPVYP</sequence>
<dbReference type="SMART" id="SM00859">
    <property type="entry name" value="Semialdhyde_dh"/>
    <property type="match status" value="1"/>
</dbReference>
<organism evidence="8 9">
    <name type="scientific">Cohnella silvisoli</name>
    <dbReference type="NCBI Taxonomy" id="2873699"/>
    <lineage>
        <taxon>Bacteria</taxon>
        <taxon>Bacillati</taxon>
        <taxon>Bacillota</taxon>
        <taxon>Bacilli</taxon>
        <taxon>Bacillales</taxon>
        <taxon>Paenibacillaceae</taxon>
        <taxon>Cohnella</taxon>
    </lineage>
</organism>
<dbReference type="SUPFAM" id="SSF55347">
    <property type="entry name" value="Glyceraldehyde-3-phosphate dehydrogenase-like, C-terminal domain"/>
    <property type="match status" value="1"/>
</dbReference>
<evidence type="ECO:0000313" key="8">
    <source>
        <dbReference type="EMBL" id="MEQ4481993.1"/>
    </source>
</evidence>
<keyword evidence="1 5" id="KW-0055">Arginine biosynthesis</keyword>
<dbReference type="Gene3D" id="3.40.50.720">
    <property type="entry name" value="NAD(P)-binding Rossmann-like Domain"/>
    <property type="match status" value="1"/>
</dbReference>
<evidence type="ECO:0000259" key="7">
    <source>
        <dbReference type="SMART" id="SM00859"/>
    </source>
</evidence>
<keyword evidence="5" id="KW-0963">Cytoplasm</keyword>
<dbReference type="InterPro" id="IPR050085">
    <property type="entry name" value="AGPR"/>
</dbReference>
<dbReference type="PROSITE" id="PS01224">
    <property type="entry name" value="ARGC"/>
    <property type="match status" value="1"/>
</dbReference>
<dbReference type="InterPro" id="IPR036291">
    <property type="entry name" value="NAD(P)-bd_dom_sf"/>
</dbReference>
<keyword evidence="3 5" id="KW-0521">NADP</keyword>
<dbReference type="SUPFAM" id="SSF51735">
    <property type="entry name" value="NAD(P)-binding Rossmann-fold domains"/>
    <property type="match status" value="1"/>
</dbReference>
<comment type="pathway">
    <text evidence="5">Amino-acid biosynthesis; L-arginine biosynthesis; N(2)-acetyl-L-ornithine from L-glutamate: step 3/4.</text>
</comment>
<keyword evidence="4 5" id="KW-0560">Oxidoreductase</keyword>
<dbReference type="RefSeq" id="WP_232185328.1">
    <property type="nucleotide sequence ID" value="NZ_JAIOAP010000004.1"/>
</dbReference>
<comment type="caution">
    <text evidence="8">The sequence shown here is derived from an EMBL/GenBank/DDBJ whole genome shotgun (WGS) entry which is preliminary data.</text>
</comment>
<comment type="subcellular location">
    <subcellularLocation>
        <location evidence="5">Cytoplasm</location>
    </subcellularLocation>
</comment>
<comment type="function">
    <text evidence="5">Catalyzes the NADPH-dependent reduction of N-acetyl-5-glutamyl phosphate to yield N-acetyl-L-glutamate 5-semialdehyde.</text>
</comment>
<dbReference type="InterPro" id="IPR000534">
    <property type="entry name" value="Semialdehyde_DH_NAD-bd"/>
</dbReference>
<dbReference type="Pfam" id="PF01118">
    <property type="entry name" value="Semialdhyde_dh"/>
    <property type="match status" value="1"/>
</dbReference>
<dbReference type="CDD" id="cd17895">
    <property type="entry name" value="AGPR_1_N"/>
    <property type="match status" value="1"/>
</dbReference>
<protein>
    <recommendedName>
        <fullName evidence="5">N-acetyl-gamma-glutamyl-phosphate reductase</fullName>
        <shortName evidence="5">AGPR</shortName>
        <ecNumber evidence="5">1.2.1.38</ecNumber>
    </recommendedName>
    <alternativeName>
        <fullName evidence="5">N-acetyl-glutamate semialdehyde dehydrogenase</fullName>
        <shortName evidence="5">NAGSA dehydrogenase</shortName>
    </alternativeName>
</protein>